<comment type="catalytic activity">
    <reaction evidence="1 16">
        <text>(R)-pantothenate + ATP = (R)-4'-phosphopantothenate + ADP + H(+)</text>
        <dbReference type="Rhea" id="RHEA:16373"/>
        <dbReference type="ChEBI" id="CHEBI:10986"/>
        <dbReference type="ChEBI" id="CHEBI:15378"/>
        <dbReference type="ChEBI" id="CHEBI:29032"/>
        <dbReference type="ChEBI" id="CHEBI:30616"/>
        <dbReference type="ChEBI" id="CHEBI:456216"/>
        <dbReference type="EC" id="2.7.1.33"/>
    </reaction>
</comment>
<dbReference type="NCBIfam" id="NF009848">
    <property type="entry name" value="PRK13318.1-6"/>
    <property type="match status" value="1"/>
</dbReference>
<dbReference type="Gene3D" id="3.30.420.40">
    <property type="match status" value="2"/>
</dbReference>
<dbReference type="InterPro" id="IPR004619">
    <property type="entry name" value="Type_III_PanK"/>
</dbReference>
<keyword evidence="11 16" id="KW-0067">ATP-binding</keyword>
<comment type="cofactor">
    <cofactor evidence="16">
        <name>NH4(+)</name>
        <dbReference type="ChEBI" id="CHEBI:28938"/>
    </cofactor>
    <cofactor evidence="16">
        <name>K(+)</name>
        <dbReference type="ChEBI" id="CHEBI:29103"/>
    </cofactor>
    <text evidence="16">A monovalent cation. Ammonium or potassium.</text>
</comment>
<dbReference type="PANTHER" id="PTHR34265">
    <property type="entry name" value="TYPE III PANTOTHENATE KINASE"/>
    <property type="match status" value="1"/>
</dbReference>
<dbReference type="GO" id="GO:0046872">
    <property type="term" value="F:metal ion binding"/>
    <property type="evidence" value="ECO:0007669"/>
    <property type="project" value="UniProtKB-KW"/>
</dbReference>
<comment type="caution">
    <text evidence="16">Lacks conserved residue(s) required for the propagation of feature annotation.</text>
</comment>
<feature type="active site" description="Proton acceptor" evidence="16">
    <location>
        <position position="111"/>
    </location>
</feature>
<name>A0A643CLC6_ANAMA</name>
<dbReference type="SUPFAM" id="SSF53067">
    <property type="entry name" value="Actin-like ATPase domain"/>
    <property type="match status" value="2"/>
</dbReference>
<dbReference type="GO" id="GO:0004594">
    <property type="term" value="F:pantothenate kinase activity"/>
    <property type="evidence" value="ECO:0007669"/>
    <property type="project" value="UniProtKB-UniRule"/>
</dbReference>
<organism evidence="17">
    <name type="scientific">Anaplasma marginale</name>
    <dbReference type="NCBI Taxonomy" id="770"/>
    <lineage>
        <taxon>Bacteria</taxon>
        <taxon>Pseudomonadati</taxon>
        <taxon>Pseudomonadota</taxon>
        <taxon>Alphaproteobacteria</taxon>
        <taxon>Rickettsiales</taxon>
        <taxon>Anaplasmataceae</taxon>
        <taxon>Anaplasma</taxon>
    </lineage>
</organism>
<feature type="binding site" evidence="16">
    <location>
        <begin position="6"/>
        <end position="13"/>
    </location>
    <ligand>
        <name>ATP</name>
        <dbReference type="ChEBI" id="CHEBI:30616"/>
    </ligand>
</feature>
<dbReference type="PANTHER" id="PTHR34265:SF1">
    <property type="entry name" value="TYPE III PANTOTHENATE KINASE"/>
    <property type="match status" value="1"/>
</dbReference>
<comment type="similarity">
    <text evidence="14 16">Belongs to the type III pantothenate kinase family.</text>
</comment>
<sequence>MIVAVDVGNTSTKIALCENGTVVDKWRISTCGKRTAAEYFSCISVLASRRSADILAGVRGAAISSVVPVVNRHVEELFERFFNISPVFITNSHADLFGLKICLAQPTIGADRVADLVAAKTLWPTSDLLVIDMGTATVFNLLDRNGGLYGQVVAPGVSCLVHSMRECTALLPQTLVRESEKIVCDSTAASLEAGLYWGYRAMVEGITQQIMRESTRTLRVIATGGGVGLFRNCDYINHIDELLTIKGIVQIYEKTQG</sequence>
<comment type="subunit">
    <text evidence="5 16">Homodimer.</text>
</comment>
<evidence type="ECO:0000256" key="12">
    <source>
        <dbReference type="ARBA" id="ARBA00022958"/>
    </source>
</evidence>
<keyword evidence="8 16" id="KW-0808">Transferase</keyword>
<feature type="binding site" evidence="16">
    <location>
        <begin position="109"/>
        <end position="112"/>
    </location>
    <ligand>
        <name>substrate</name>
    </ligand>
</feature>
<proteinExistence type="inferred from homology"/>
<evidence type="ECO:0000256" key="13">
    <source>
        <dbReference type="ARBA" id="ARBA00022993"/>
    </source>
</evidence>
<comment type="subcellular location">
    <subcellularLocation>
        <location evidence="3 16">Cytoplasm</location>
    </subcellularLocation>
</comment>
<keyword evidence="10 16" id="KW-0418">Kinase</keyword>
<keyword evidence="9 16" id="KW-0547">Nucleotide-binding</keyword>
<feature type="binding site" evidence="16">
    <location>
        <position position="135"/>
    </location>
    <ligand>
        <name>ATP</name>
        <dbReference type="ChEBI" id="CHEBI:30616"/>
    </ligand>
</feature>
<feature type="binding site" evidence="16">
    <location>
        <position position="132"/>
    </location>
    <ligand>
        <name>K(+)</name>
        <dbReference type="ChEBI" id="CHEBI:29103"/>
    </ligand>
</feature>
<dbReference type="EMBL" id="VTCY01000008">
    <property type="protein sequence ID" value="KAB0451845.1"/>
    <property type="molecule type" value="Genomic_DNA"/>
</dbReference>
<evidence type="ECO:0000256" key="8">
    <source>
        <dbReference type="ARBA" id="ARBA00022679"/>
    </source>
</evidence>
<dbReference type="GO" id="GO:0015937">
    <property type="term" value="P:coenzyme A biosynthetic process"/>
    <property type="evidence" value="ECO:0007669"/>
    <property type="project" value="UniProtKB-UniRule"/>
</dbReference>
<evidence type="ECO:0000256" key="1">
    <source>
        <dbReference type="ARBA" id="ARBA00001206"/>
    </source>
</evidence>
<dbReference type="HAMAP" id="MF_01274">
    <property type="entry name" value="Pantothen_kinase_3"/>
    <property type="match status" value="1"/>
</dbReference>
<comment type="function">
    <text evidence="16">Catalyzes the phosphorylation of pantothenate (Pan), the first step in CoA biosynthesis.</text>
</comment>
<reference evidence="17" key="1">
    <citation type="submission" date="2019-08" db="EMBL/GenBank/DDBJ databases">
        <authorList>
            <person name="Amaro Estrada I."/>
            <person name="Quiroz Castaneda R.E."/>
            <person name="Martinez Ocampo F."/>
            <person name="Rodriguez Camarillo S.D."/>
        </authorList>
    </citation>
    <scope>NUCLEOTIDE SEQUENCE</scope>
    <source>
        <strain evidence="17">MEX-30-184-02</strain>
    </source>
</reference>
<evidence type="ECO:0000256" key="3">
    <source>
        <dbReference type="ARBA" id="ARBA00004496"/>
    </source>
</evidence>
<evidence type="ECO:0000256" key="9">
    <source>
        <dbReference type="ARBA" id="ARBA00022741"/>
    </source>
</evidence>
<accession>A0A643CLC6</accession>
<dbReference type="UniPathway" id="UPA00241">
    <property type="reaction ID" value="UER00352"/>
</dbReference>
<evidence type="ECO:0000256" key="2">
    <source>
        <dbReference type="ARBA" id="ARBA00001958"/>
    </source>
</evidence>
<evidence type="ECO:0000256" key="15">
    <source>
        <dbReference type="ARBA" id="ARBA00040883"/>
    </source>
</evidence>
<comment type="cofactor">
    <cofactor evidence="2">
        <name>K(+)</name>
        <dbReference type="ChEBI" id="CHEBI:29103"/>
    </cofactor>
</comment>
<dbReference type="CDD" id="cd24015">
    <property type="entry name" value="ASKHA_NBD_PanK-III"/>
    <property type="match status" value="1"/>
</dbReference>
<comment type="caution">
    <text evidence="17">The sequence shown here is derived from an EMBL/GenBank/DDBJ whole genome shotgun (WGS) entry which is preliminary data.</text>
</comment>
<evidence type="ECO:0000256" key="4">
    <source>
        <dbReference type="ARBA" id="ARBA00005225"/>
    </source>
</evidence>
<keyword evidence="12 16" id="KW-0630">Potassium</keyword>
<evidence type="ECO:0000256" key="10">
    <source>
        <dbReference type="ARBA" id="ARBA00022777"/>
    </source>
</evidence>
<evidence type="ECO:0000256" key="16">
    <source>
        <dbReference type="HAMAP-Rule" id="MF_01274"/>
    </source>
</evidence>
<feature type="binding site" evidence="16">
    <location>
        <position position="187"/>
    </location>
    <ligand>
        <name>substrate</name>
    </ligand>
</feature>
<dbReference type="NCBIfam" id="TIGR00671">
    <property type="entry name" value="baf"/>
    <property type="match status" value="1"/>
</dbReference>
<keyword evidence="16" id="KW-0479">Metal-binding</keyword>
<evidence type="ECO:0000313" key="17">
    <source>
        <dbReference type="EMBL" id="KAB0451845.1"/>
    </source>
</evidence>
<keyword evidence="7 16" id="KW-0963">Cytoplasm</keyword>
<protein>
    <recommendedName>
        <fullName evidence="15 16">Type III pantothenate kinase</fullName>
        <ecNumber evidence="6 16">2.7.1.33</ecNumber>
    </recommendedName>
    <alternativeName>
        <fullName evidence="16">PanK-III</fullName>
    </alternativeName>
    <alternativeName>
        <fullName evidence="16">Pantothenic acid kinase</fullName>
    </alternativeName>
</protein>
<dbReference type="GO" id="GO:0005737">
    <property type="term" value="C:cytoplasm"/>
    <property type="evidence" value="ECO:0007669"/>
    <property type="project" value="UniProtKB-SubCell"/>
</dbReference>
<keyword evidence="13 16" id="KW-0173">Coenzyme A biosynthesis</keyword>
<dbReference type="EC" id="2.7.1.33" evidence="6 16"/>
<dbReference type="InterPro" id="IPR043129">
    <property type="entry name" value="ATPase_NBD"/>
</dbReference>
<evidence type="ECO:0000256" key="11">
    <source>
        <dbReference type="ARBA" id="ARBA00022840"/>
    </source>
</evidence>
<evidence type="ECO:0000256" key="7">
    <source>
        <dbReference type="ARBA" id="ARBA00022490"/>
    </source>
</evidence>
<evidence type="ECO:0000256" key="5">
    <source>
        <dbReference type="ARBA" id="ARBA00011738"/>
    </source>
</evidence>
<dbReference type="GO" id="GO:0005524">
    <property type="term" value="F:ATP binding"/>
    <property type="evidence" value="ECO:0007669"/>
    <property type="project" value="UniProtKB-UniRule"/>
</dbReference>
<evidence type="ECO:0000256" key="6">
    <source>
        <dbReference type="ARBA" id="ARBA00012102"/>
    </source>
</evidence>
<dbReference type="AlphaFoldDB" id="A0A643CLC6"/>
<dbReference type="RefSeq" id="WP_150150387.1">
    <property type="nucleotide sequence ID" value="NZ_VTCY01000008.1"/>
</dbReference>
<gene>
    <name evidence="16" type="primary">coaX</name>
    <name evidence="17" type="ORF">FY207_03120</name>
</gene>
<comment type="pathway">
    <text evidence="4 16">Cofactor biosynthesis; coenzyme A biosynthesis; CoA from (R)-pantothenate: step 1/5.</text>
</comment>
<evidence type="ECO:0000256" key="14">
    <source>
        <dbReference type="ARBA" id="ARBA00038036"/>
    </source>
</evidence>
<dbReference type="Pfam" id="PF03309">
    <property type="entry name" value="Pan_kinase"/>
    <property type="match status" value="1"/>
</dbReference>